<dbReference type="CTD" id="9948362"/>
<dbReference type="RefSeq" id="XP_003146486.1">
    <property type="nucleotide sequence ID" value="XM_003146438.1"/>
</dbReference>
<dbReference type="OrthoDB" id="5863642at2759"/>
<reference evidence="1" key="1">
    <citation type="submission" date="2012-04" db="EMBL/GenBank/DDBJ databases">
        <title>The Genome Sequence of Loa loa.</title>
        <authorList>
            <consortium name="The Broad Institute Genome Sequencing Platform"/>
            <consortium name="Broad Institute Genome Sequencing Center for Infectious Disease"/>
            <person name="Nutman T.B."/>
            <person name="Fink D.L."/>
            <person name="Russ C."/>
            <person name="Young S."/>
            <person name="Zeng Q."/>
            <person name="Gargeya S."/>
            <person name="Alvarado L."/>
            <person name="Berlin A."/>
            <person name="Chapman S.B."/>
            <person name="Chen Z."/>
            <person name="Freedman E."/>
            <person name="Gellesch M."/>
            <person name="Goldberg J."/>
            <person name="Griggs A."/>
            <person name="Gujja S."/>
            <person name="Heilman E.R."/>
            <person name="Heiman D."/>
            <person name="Howarth C."/>
            <person name="Mehta T."/>
            <person name="Neiman D."/>
            <person name="Pearson M."/>
            <person name="Roberts A."/>
            <person name="Saif S."/>
            <person name="Shea T."/>
            <person name="Shenoy N."/>
            <person name="Sisk P."/>
            <person name="Stolte C."/>
            <person name="Sykes S."/>
            <person name="White J."/>
            <person name="Yandava C."/>
            <person name="Haas B."/>
            <person name="Henn M.R."/>
            <person name="Nusbaum C."/>
            <person name="Birren B."/>
        </authorList>
    </citation>
    <scope>NUCLEOTIDE SEQUENCE [LARGE SCALE GENOMIC DNA]</scope>
</reference>
<dbReference type="GeneID" id="9948362"/>
<protein>
    <submittedName>
        <fullName evidence="1">Uncharacterized protein</fullName>
    </submittedName>
</protein>
<dbReference type="AlphaFoldDB" id="A0A1S0TNU9"/>
<organism evidence="1">
    <name type="scientific">Loa loa</name>
    <name type="common">Eye worm</name>
    <name type="synonym">Filaria loa</name>
    <dbReference type="NCBI Taxonomy" id="7209"/>
    <lineage>
        <taxon>Eukaryota</taxon>
        <taxon>Metazoa</taxon>
        <taxon>Ecdysozoa</taxon>
        <taxon>Nematoda</taxon>
        <taxon>Chromadorea</taxon>
        <taxon>Rhabditida</taxon>
        <taxon>Spirurina</taxon>
        <taxon>Spiruromorpha</taxon>
        <taxon>Filarioidea</taxon>
        <taxon>Onchocercidae</taxon>
        <taxon>Loa</taxon>
    </lineage>
</organism>
<sequence length="79" mass="9452">MERSVMDKWITRDEKDDIMNEWSMQSWKGESDGLRRHNDGTGEIWHRKAKVSPEGNTSFVNNRRFYARDYVIESETRNA</sequence>
<proteinExistence type="predicted"/>
<dbReference type="EMBL" id="JH712303">
    <property type="protein sequence ID" value="EFO17586.1"/>
    <property type="molecule type" value="Genomic_DNA"/>
</dbReference>
<dbReference type="OMA" id="KWITRDE"/>
<dbReference type="KEGG" id="loa:LOAG_10915"/>
<gene>
    <name evidence="1" type="ORF">LOAG_10915</name>
</gene>
<name>A0A1S0TNU9_LOALO</name>
<evidence type="ECO:0000313" key="1">
    <source>
        <dbReference type="EMBL" id="EFO17586.1"/>
    </source>
</evidence>
<dbReference type="InParanoid" id="A0A1S0TNU9"/>
<accession>A0A1S0TNU9</accession>